<feature type="transmembrane region" description="Helical" evidence="1">
    <location>
        <begin position="150"/>
        <end position="170"/>
    </location>
</feature>
<organism evidence="2 3">
    <name type="scientific">Deinococcus aquiradiocola</name>
    <dbReference type="NCBI Taxonomy" id="393059"/>
    <lineage>
        <taxon>Bacteria</taxon>
        <taxon>Thermotogati</taxon>
        <taxon>Deinococcota</taxon>
        <taxon>Deinococci</taxon>
        <taxon>Deinococcales</taxon>
        <taxon>Deinococcaceae</taxon>
        <taxon>Deinococcus</taxon>
    </lineage>
</organism>
<feature type="transmembrane region" description="Helical" evidence="1">
    <location>
        <begin position="593"/>
        <end position="615"/>
    </location>
</feature>
<keyword evidence="1" id="KW-1133">Transmembrane helix</keyword>
<keyword evidence="1" id="KW-0472">Membrane</keyword>
<feature type="transmembrane region" description="Helical" evidence="1">
    <location>
        <begin position="267"/>
        <end position="291"/>
    </location>
</feature>
<evidence type="ECO:0000313" key="3">
    <source>
        <dbReference type="Proteomes" id="UP000635726"/>
    </source>
</evidence>
<proteinExistence type="predicted"/>
<keyword evidence="3" id="KW-1185">Reference proteome</keyword>
<dbReference type="AlphaFoldDB" id="A0A917PC91"/>
<name>A0A917PC91_9DEIO</name>
<feature type="transmembrane region" description="Helical" evidence="1">
    <location>
        <begin position="420"/>
        <end position="440"/>
    </location>
</feature>
<sequence length="1070" mass="119396">MAGSVPRRGRLTRQTVARGGRAVRAALTQAAQVSPEETTGRLLLGVALLVMVLYHGVLLFNQQFVHTYDALIHIFFAAHYAQNWFDPWEPRWYTGFSLVSYPPLSHYLIALGSKLVGLKTAFAYVQLFALLNLTVGMYRLSCLLVTPRAAGYACVALALSSALSETVQVFGQLPTTLSLGFLLNALPFGWAYVRTGQQSSLVRGVLWMSATTAAHHVTTLFGSVFFVAPAIVTLVLGGLRMPRPGERAGTGVLDRLRRRAYRMMPRLYRACVFAGLTVVSLVLVVLPYWLWSRADPIAQVPIPHGSRANFITHPNFGLMFWVIPWASTLLFLPYALYKGFSGWRWPIAASLLLLFVLGTGGTTPIPKKLLRGAFDILTLDRFTFWATMLILPFVGLALESAVHGRLARFLDANLGRRVRIAALCAALVVTCAVSLSITTLTTYRKFQPNTIDIGPILTFIEKDEHWRYRYLTLGFGDQMAWLSANTRASTPDGNYHSARRLPELTTTPVERLEGAKYTGVAGIGSLTQFITMPEKYNLKFIYSNDAFYDPMLAFAGWHRLGTLENGVMVWEREDIPPLPERLPRHELPVWQRMMWGVLPLLAFVAAFLSLLLPTFRLPRLPWQRHFPLRSVTDLLQENALPEAPASGWQPWRRFVRPLDGMLNLRRLPLRWRLAFTALLVAVVLSPLTLLGWRAAHPVSTPQATLLQYWDDVDFKRFHEAFGSIAPRPDLPEDRWMLDLSVEGGIRTGYAKLDAITVKQVTYQGDPARVGARASATVHLKWFTSLEDFEEDVHQDLIRTPAGWRIVALPGQKIRPQQRFTGQAAVQYYHAPRRLTVAATDAGDVLDRPHLRVLNSRLVRYDLDRVRAGPSRVQVAIVGEVQNVDARPGDVTLSGVLRRRDGSEITRNNARDTMLHKLMPGERTPFAVIFDGVTAGVDVPINPDEIGGFDVFVKAVVTGRDLTRDVLTWSRPAGPDVQARLVNVGAFEATVPHVLASTLDARGVQWVTGAYSLVAVPPRESRPLDVPLALPLNYRVLRYGETVERAGPDVFPLPDGRGYSLTVHSFLREAQ</sequence>
<feature type="transmembrane region" description="Helical" evidence="1">
    <location>
        <begin position="382"/>
        <end position="399"/>
    </location>
</feature>
<accession>A0A917PC91</accession>
<feature type="transmembrane region" description="Helical" evidence="1">
    <location>
        <begin position="213"/>
        <end position="237"/>
    </location>
</feature>
<keyword evidence="1" id="KW-0812">Transmembrane</keyword>
<reference evidence="2" key="1">
    <citation type="journal article" date="2014" name="Int. J. Syst. Evol. Microbiol.">
        <title>Complete genome sequence of Corynebacterium casei LMG S-19264T (=DSM 44701T), isolated from a smear-ripened cheese.</title>
        <authorList>
            <consortium name="US DOE Joint Genome Institute (JGI-PGF)"/>
            <person name="Walter F."/>
            <person name="Albersmeier A."/>
            <person name="Kalinowski J."/>
            <person name="Ruckert C."/>
        </authorList>
    </citation>
    <scope>NUCLEOTIDE SEQUENCE</scope>
    <source>
        <strain evidence="2">JCM 14371</strain>
    </source>
</reference>
<feature type="transmembrane region" description="Helical" evidence="1">
    <location>
        <begin position="42"/>
        <end position="60"/>
    </location>
</feature>
<feature type="transmembrane region" description="Helical" evidence="1">
    <location>
        <begin position="316"/>
        <end position="336"/>
    </location>
</feature>
<gene>
    <name evidence="2" type="ORF">GCM10008939_13350</name>
</gene>
<evidence type="ECO:0000313" key="2">
    <source>
        <dbReference type="EMBL" id="GGJ70290.1"/>
    </source>
</evidence>
<evidence type="ECO:0000256" key="1">
    <source>
        <dbReference type="SAM" id="Phobius"/>
    </source>
</evidence>
<reference evidence="2" key="2">
    <citation type="submission" date="2020-09" db="EMBL/GenBank/DDBJ databases">
        <authorList>
            <person name="Sun Q."/>
            <person name="Ohkuma M."/>
        </authorList>
    </citation>
    <scope>NUCLEOTIDE SEQUENCE</scope>
    <source>
        <strain evidence="2">JCM 14371</strain>
    </source>
</reference>
<feature type="transmembrane region" description="Helical" evidence="1">
    <location>
        <begin position="671"/>
        <end position="692"/>
    </location>
</feature>
<feature type="transmembrane region" description="Helical" evidence="1">
    <location>
        <begin position="121"/>
        <end position="138"/>
    </location>
</feature>
<comment type="caution">
    <text evidence="2">The sequence shown here is derived from an EMBL/GenBank/DDBJ whole genome shotgun (WGS) entry which is preliminary data.</text>
</comment>
<dbReference type="Proteomes" id="UP000635726">
    <property type="component" value="Unassembled WGS sequence"/>
</dbReference>
<protein>
    <submittedName>
        <fullName evidence="2">Membrane protein</fullName>
    </submittedName>
</protein>
<feature type="transmembrane region" description="Helical" evidence="1">
    <location>
        <begin position="343"/>
        <end position="362"/>
    </location>
</feature>
<dbReference type="EMBL" id="BMOE01000003">
    <property type="protein sequence ID" value="GGJ70290.1"/>
    <property type="molecule type" value="Genomic_DNA"/>
</dbReference>